<name>A0A418BK89_APHAT</name>
<proteinExistence type="predicted"/>
<dbReference type="Proteomes" id="UP000283543">
    <property type="component" value="Unassembled WGS sequence"/>
</dbReference>
<reference evidence="1 2" key="1">
    <citation type="submission" date="2018-08" db="EMBL/GenBank/DDBJ databases">
        <title>Aphanomyces genome sequencing and annotation.</title>
        <authorList>
            <person name="Minardi D."/>
            <person name="Oidtmann B."/>
            <person name="Van Der Giezen M."/>
            <person name="Studholme D.J."/>
        </authorList>
    </citation>
    <scope>NUCLEOTIDE SEQUENCE [LARGE SCALE GENOMIC DNA]</scope>
    <source>
        <strain evidence="1 2">Si</strain>
    </source>
</reference>
<evidence type="ECO:0000313" key="2">
    <source>
        <dbReference type="Proteomes" id="UP000283543"/>
    </source>
</evidence>
<dbReference type="AlphaFoldDB" id="A0A418BK89"/>
<gene>
    <name evidence="1" type="ORF">DYB34_007890</name>
</gene>
<dbReference type="VEuPathDB" id="FungiDB:H257_01647"/>
<comment type="caution">
    <text evidence="1">The sequence shown here is derived from an EMBL/GenBank/DDBJ whole genome shotgun (WGS) entry which is preliminary data.</text>
</comment>
<accession>A0A418BK89</accession>
<protein>
    <submittedName>
        <fullName evidence="1">Uncharacterized protein</fullName>
    </submittedName>
</protein>
<dbReference type="EMBL" id="QUTB01007720">
    <property type="protein sequence ID" value="RHY44798.1"/>
    <property type="molecule type" value="Genomic_DNA"/>
</dbReference>
<evidence type="ECO:0000313" key="1">
    <source>
        <dbReference type="EMBL" id="RHY44798.1"/>
    </source>
</evidence>
<sequence>MQALRVACSTAIDQKAEAAVLDGRHKQAQAVESVLERSQIRKRLAVAKLQEVCDRDTHDVVEATKAELGQEHQVRPIRAELAAVQDEWMAKRRHELNEVLVDSERRLDREKKNVAEKFQLETDVKRAALQRELEVDRASALREIEQTFQGDLEALEDRLRHVVAEELQAKRQQVATALLVREEELLQQGRTQALAIHQANEHADVAKLQDALQMGSKLRLQQVICKRSLEQLRNEHDGETNTHIASRPCFRAKILCACVQRIRDDHERQRSERLVQLQQTYEAEYLLRMEVLEDELNAKLTADMNDRAADHAHALQKQMATCKQHFADLTTRLSSEMRIFFQVSNNPTISSRSNERNRQPNESKEADVVAKLHTLGVTSRDVHKWVHELSSEYYDLCDQHEVLVESLRQASAQTSTWKQKAATNEVALTRLQAKLDKAIADVHDKTRLCQRLYKANEQLLKQLPTSPP</sequence>
<organism evidence="1 2">
    <name type="scientific">Aphanomyces astaci</name>
    <name type="common">Crayfish plague agent</name>
    <dbReference type="NCBI Taxonomy" id="112090"/>
    <lineage>
        <taxon>Eukaryota</taxon>
        <taxon>Sar</taxon>
        <taxon>Stramenopiles</taxon>
        <taxon>Oomycota</taxon>
        <taxon>Saprolegniomycetes</taxon>
        <taxon>Saprolegniales</taxon>
        <taxon>Verrucalvaceae</taxon>
        <taxon>Aphanomyces</taxon>
    </lineage>
</organism>